<protein>
    <submittedName>
        <fullName evidence="2">Pimeloyl-ACP methyl ester carboxylesterase</fullName>
    </submittedName>
</protein>
<dbReference type="SUPFAM" id="SSF53474">
    <property type="entry name" value="alpha/beta-Hydrolases"/>
    <property type="match status" value="1"/>
</dbReference>
<organism evidence="2 3">
    <name type="scientific">Bosea robiniae</name>
    <dbReference type="NCBI Taxonomy" id="1036780"/>
    <lineage>
        <taxon>Bacteria</taxon>
        <taxon>Pseudomonadati</taxon>
        <taxon>Pseudomonadota</taxon>
        <taxon>Alphaproteobacteria</taxon>
        <taxon>Hyphomicrobiales</taxon>
        <taxon>Boseaceae</taxon>
        <taxon>Bosea</taxon>
    </lineage>
</organism>
<dbReference type="Gene3D" id="3.40.50.1820">
    <property type="entry name" value="alpha/beta hydrolase"/>
    <property type="match status" value="1"/>
</dbReference>
<dbReference type="InterPro" id="IPR050266">
    <property type="entry name" value="AB_hydrolase_sf"/>
</dbReference>
<keyword evidence="3" id="KW-1185">Reference proteome</keyword>
<accession>A0ABY0NDY3</accession>
<name>A0ABY0NDY3_9HYPH</name>
<dbReference type="PANTHER" id="PTHR43798:SF33">
    <property type="entry name" value="HYDROLASE, PUTATIVE (AFU_ORTHOLOGUE AFUA_2G14860)-RELATED"/>
    <property type="match status" value="1"/>
</dbReference>
<dbReference type="Proteomes" id="UP000199468">
    <property type="component" value="Unassembled WGS sequence"/>
</dbReference>
<dbReference type="PANTHER" id="PTHR43798">
    <property type="entry name" value="MONOACYLGLYCEROL LIPASE"/>
    <property type="match status" value="1"/>
</dbReference>
<reference evidence="2 3" key="1">
    <citation type="submission" date="2016-10" db="EMBL/GenBank/DDBJ databases">
        <authorList>
            <person name="Varghese N."/>
            <person name="Submissions S."/>
        </authorList>
    </citation>
    <scope>NUCLEOTIDE SEQUENCE [LARGE SCALE GENOMIC DNA]</scope>
    <source>
        <strain evidence="2 3">DSM 26672</strain>
    </source>
</reference>
<dbReference type="InterPro" id="IPR029058">
    <property type="entry name" value="AB_hydrolase_fold"/>
</dbReference>
<dbReference type="EMBL" id="FNBZ01000001">
    <property type="protein sequence ID" value="SDF33525.1"/>
    <property type="molecule type" value="Genomic_DNA"/>
</dbReference>
<evidence type="ECO:0000313" key="2">
    <source>
        <dbReference type="EMBL" id="SDF33525.1"/>
    </source>
</evidence>
<evidence type="ECO:0000259" key="1">
    <source>
        <dbReference type="Pfam" id="PF12697"/>
    </source>
</evidence>
<evidence type="ECO:0000313" key="3">
    <source>
        <dbReference type="Proteomes" id="UP000199468"/>
    </source>
</evidence>
<gene>
    <name evidence="2" type="ORF">SAMN05421844_101363</name>
</gene>
<dbReference type="InterPro" id="IPR000073">
    <property type="entry name" value="AB_hydrolase_1"/>
</dbReference>
<dbReference type="Pfam" id="PF12697">
    <property type="entry name" value="Abhydrolase_6"/>
    <property type="match status" value="1"/>
</dbReference>
<sequence length="316" mass="34939">MPGATMVRCAPAAPAFESAMTSETGFTSRFISASDGLKLHFRDYGPLAATALPVICLPGFARTAADFHELALALSQDEDKPRRVLALDYRGRGLSEYDRDWKNYDIRIELDDLVQVLVANGIEQAIFVGTSRGGLLTMALAAARPAMIRGVVFNDVGPVIDARGLLRIRGYVGKLPVPRSFQEGAEILKRLSDQQFPILGEAEWEMMARRTWTDRDGALRPDYDVKLMKVLEELDLEAPLPVLWTYFDALKTVPMLAIRGANSDLLAEKTLEEMAERHPDCEIYTAPGQGHAPLLGTKDMIRRIGKLVARAERRAG</sequence>
<comment type="caution">
    <text evidence="2">The sequence shown here is derived from an EMBL/GenBank/DDBJ whole genome shotgun (WGS) entry which is preliminary data.</text>
</comment>
<feature type="domain" description="AB hydrolase-1" evidence="1">
    <location>
        <begin position="54"/>
        <end position="295"/>
    </location>
</feature>
<proteinExistence type="predicted"/>